<gene>
    <name evidence="8" type="ORF">SAMN05421749_103275</name>
</gene>
<dbReference type="InterPro" id="IPR010998">
    <property type="entry name" value="Integrase_recombinase_N"/>
</dbReference>
<evidence type="ECO:0000313" key="9">
    <source>
        <dbReference type="Proteomes" id="UP000242317"/>
    </source>
</evidence>
<dbReference type="InterPro" id="IPR002104">
    <property type="entry name" value="Integrase_catalytic"/>
</dbReference>
<dbReference type="OrthoDB" id="9795573at2"/>
<dbReference type="Gene3D" id="3.30.160.390">
    <property type="entry name" value="Integrase, DNA-binding domain"/>
    <property type="match status" value="1"/>
</dbReference>
<dbReference type="Gene3D" id="1.10.150.130">
    <property type="match status" value="1"/>
</dbReference>
<evidence type="ECO:0000259" key="6">
    <source>
        <dbReference type="PROSITE" id="PS51898"/>
    </source>
</evidence>
<proteinExistence type="inferred from homology"/>
<dbReference type="InterPro" id="IPR044068">
    <property type="entry name" value="CB"/>
</dbReference>
<keyword evidence="9" id="KW-1185">Reference proteome</keyword>
<feature type="domain" description="Tyr recombinase" evidence="6">
    <location>
        <begin position="216"/>
        <end position="396"/>
    </location>
</feature>
<evidence type="ECO:0000256" key="5">
    <source>
        <dbReference type="PROSITE-ProRule" id="PRU01248"/>
    </source>
</evidence>
<evidence type="ECO:0000256" key="4">
    <source>
        <dbReference type="ARBA" id="ARBA00023172"/>
    </source>
</evidence>
<dbReference type="PROSITE" id="PS51898">
    <property type="entry name" value="TYR_RECOMBINASE"/>
    <property type="match status" value="1"/>
</dbReference>
<dbReference type="GO" id="GO:0015074">
    <property type="term" value="P:DNA integration"/>
    <property type="evidence" value="ECO:0007669"/>
    <property type="project" value="UniProtKB-KW"/>
</dbReference>
<evidence type="ECO:0000256" key="1">
    <source>
        <dbReference type="ARBA" id="ARBA00008857"/>
    </source>
</evidence>
<dbReference type="PROSITE" id="PS51900">
    <property type="entry name" value="CB"/>
    <property type="match status" value="1"/>
</dbReference>
<evidence type="ECO:0000256" key="2">
    <source>
        <dbReference type="ARBA" id="ARBA00022908"/>
    </source>
</evidence>
<dbReference type="PANTHER" id="PTHR30629">
    <property type="entry name" value="PROPHAGE INTEGRASE"/>
    <property type="match status" value="1"/>
</dbReference>
<comment type="similarity">
    <text evidence="1">Belongs to the 'phage' integrase family.</text>
</comment>
<dbReference type="InterPro" id="IPR011010">
    <property type="entry name" value="DNA_brk_join_enz"/>
</dbReference>
<dbReference type="AlphaFoldDB" id="A0A1G6J872"/>
<organism evidence="8 9">
    <name type="scientific">Acinetobacter marinus</name>
    <dbReference type="NCBI Taxonomy" id="281375"/>
    <lineage>
        <taxon>Bacteria</taxon>
        <taxon>Pseudomonadati</taxon>
        <taxon>Pseudomonadota</taxon>
        <taxon>Gammaproteobacteria</taxon>
        <taxon>Moraxellales</taxon>
        <taxon>Moraxellaceae</taxon>
        <taxon>Acinetobacter</taxon>
    </lineage>
</organism>
<accession>A0A1G6J872</accession>
<dbReference type="Proteomes" id="UP000242317">
    <property type="component" value="Unassembled WGS sequence"/>
</dbReference>
<dbReference type="InterPro" id="IPR038488">
    <property type="entry name" value="Integrase_DNA-bd_sf"/>
</dbReference>
<dbReference type="Pfam" id="PF13356">
    <property type="entry name" value="Arm-DNA-bind_3"/>
    <property type="match status" value="1"/>
</dbReference>
<dbReference type="Gene3D" id="1.10.443.10">
    <property type="entry name" value="Intergrase catalytic core"/>
    <property type="match status" value="1"/>
</dbReference>
<keyword evidence="3 5" id="KW-0238">DNA-binding</keyword>
<feature type="domain" description="Core-binding (CB)" evidence="7">
    <location>
        <begin position="104"/>
        <end position="184"/>
    </location>
</feature>
<evidence type="ECO:0000313" key="8">
    <source>
        <dbReference type="EMBL" id="SDC15054.1"/>
    </source>
</evidence>
<dbReference type="EMBL" id="FMYK01000003">
    <property type="protein sequence ID" value="SDC15054.1"/>
    <property type="molecule type" value="Genomic_DNA"/>
</dbReference>
<dbReference type="RefSeq" id="WP_092618134.1">
    <property type="nucleotide sequence ID" value="NZ_FMYK01000003.1"/>
</dbReference>
<evidence type="ECO:0000259" key="7">
    <source>
        <dbReference type="PROSITE" id="PS51900"/>
    </source>
</evidence>
<dbReference type="GO" id="GO:0006310">
    <property type="term" value="P:DNA recombination"/>
    <property type="evidence" value="ECO:0007669"/>
    <property type="project" value="UniProtKB-KW"/>
</dbReference>
<name>A0A1G6J872_9GAMM</name>
<protein>
    <submittedName>
        <fullName evidence="8">Site-specific recombinase XerD</fullName>
    </submittedName>
</protein>
<dbReference type="GO" id="GO:0003677">
    <property type="term" value="F:DNA binding"/>
    <property type="evidence" value="ECO:0007669"/>
    <property type="project" value="UniProtKB-UniRule"/>
</dbReference>
<dbReference type="InterPro" id="IPR025166">
    <property type="entry name" value="Integrase_DNA_bind_dom"/>
</dbReference>
<dbReference type="InterPro" id="IPR050808">
    <property type="entry name" value="Phage_Integrase"/>
</dbReference>
<dbReference type="SUPFAM" id="SSF56349">
    <property type="entry name" value="DNA breaking-rejoining enzymes"/>
    <property type="match status" value="1"/>
</dbReference>
<keyword evidence="4" id="KW-0233">DNA recombination</keyword>
<keyword evidence="2" id="KW-0229">DNA integration</keyword>
<dbReference type="Pfam" id="PF00589">
    <property type="entry name" value="Phage_integrase"/>
    <property type="match status" value="1"/>
</dbReference>
<reference evidence="9" key="1">
    <citation type="submission" date="2016-09" db="EMBL/GenBank/DDBJ databases">
        <authorList>
            <person name="Varghese N."/>
            <person name="Submissions S."/>
        </authorList>
    </citation>
    <scope>NUCLEOTIDE SEQUENCE [LARGE SCALE GENOMIC DNA]</scope>
    <source>
        <strain evidence="9">ANC 3699</strain>
    </source>
</reference>
<evidence type="ECO:0000256" key="3">
    <source>
        <dbReference type="ARBA" id="ARBA00023125"/>
    </source>
</evidence>
<dbReference type="InterPro" id="IPR013762">
    <property type="entry name" value="Integrase-like_cat_sf"/>
</dbReference>
<sequence>MSAGRVKLTKSFIDQLELTPAIYRDVDLIGFAVRINTTYKTYVVEKRVHGKNVRATVGIHGQLTLAQARAKAQEMLLDMSRGINPTEVKKNDRLRALGDDELDASQPTLLDAYAIYCVERELAERTRSDYESVINNYLKDWREIKLKNITRKMIQDRHQSLSANSKAQANMAMRVFRAIYNFSIEHYLDDNEHPILPTSNPVSTLTAKRQWNKIKRRKTYINEDKLPTWVNSVLNFQGRGQQLETNKDFLLTLVLTGFRSEECASIAWDAIDLKYGFITSVDPKNGDPHTLPMGDFLWQLMKKRRRYVDGNWVFPSKKSATGHISNIAKVRDKINADCDVQFTFHDLRRTFASIAEGLDYGRYTIKRLLNHREDDDRDVTAGYIQVSDKKIRQAMNEIEQVIFADKRAHLVDEMKKK</sequence>
<dbReference type="PANTHER" id="PTHR30629:SF2">
    <property type="entry name" value="PROPHAGE INTEGRASE INTS-RELATED"/>
    <property type="match status" value="1"/>
</dbReference>